<gene>
    <name evidence="4" type="ORF">PS467_01760</name>
</gene>
<dbReference type="Proteomes" id="UP001305606">
    <property type="component" value="Chromosome"/>
</dbReference>
<dbReference type="InterPro" id="IPR006374">
    <property type="entry name" value="VSA_Stevor"/>
</dbReference>
<evidence type="ECO:0000313" key="5">
    <source>
        <dbReference type="Proteomes" id="UP001305606"/>
    </source>
</evidence>
<dbReference type="Pfam" id="PF17410">
    <property type="entry name" value="Stevor"/>
    <property type="match status" value="1"/>
</dbReference>
<proteinExistence type="predicted"/>
<reference evidence="4 5" key="1">
    <citation type="submission" date="2023-02" db="EMBL/GenBank/DDBJ databases">
        <title>Streptomyces sp. SCA4-21 with antifungal activity against Fusarium oxysporum f. sp. cubense, Streptomyces sp. SCA2-17 with antifungal activity against Fusarium oxysporum f. sp. cubense.</title>
        <authorList>
            <person name="Qi D."/>
        </authorList>
    </citation>
    <scope>NUCLEOTIDE SEQUENCE [LARGE SCALE GENOMIC DNA]</scope>
    <source>
        <strain evidence="4 5">SCA4-21</strain>
    </source>
</reference>
<keyword evidence="3" id="KW-0732">Signal</keyword>
<feature type="region of interest" description="Disordered" evidence="1">
    <location>
        <begin position="49"/>
        <end position="87"/>
    </location>
</feature>
<name>A0ABY9UUH8_9ACTN</name>
<keyword evidence="2" id="KW-0812">Transmembrane</keyword>
<evidence type="ECO:0000256" key="2">
    <source>
        <dbReference type="SAM" id="Phobius"/>
    </source>
</evidence>
<feature type="signal peptide" evidence="3">
    <location>
        <begin position="1"/>
        <end position="29"/>
    </location>
</feature>
<evidence type="ECO:0000256" key="3">
    <source>
        <dbReference type="SAM" id="SignalP"/>
    </source>
</evidence>
<feature type="chain" id="PRO_5046802178" evidence="3">
    <location>
        <begin position="30"/>
        <end position="134"/>
    </location>
</feature>
<dbReference type="EMBL" id="CP117522">
    <property type="protein sequence ID" value="WNE94135.1"/>
    <property type="molecule type" value="Genomic_DNA"/>
</dbReference>
<keyword evidence="5" id="KW-1185">Reference proteome</keyword>
<evidence type="ECO:0000313" key="4">
    <source>
        <dbReference type="EMBL" id="WNE94135.1"/>
    </source>
</evidence>
<organism evidence="4 5">
    <name type="scientific">Streptomyces luomodiensis</name>
    <dbReference type="NCBI Taxonomy" id="3026192"/>
    <lineage>
        <taxon>Bacteria</taxon>
        <taxon>Bacillati</taxon>
        <taxon>Actinomycetota</taxon>
        <taxon>Actinomycetes</taxon>
        <taxon>Kitasatosporales</taxon>
        <taxon>Streptomycetaceae</taxon>
        <taxon>Streptomyces</taxon>
    </lineage>
</organism>
<keyword evidence="2" id="KW-1133">Transmembrane helix</keyword>
<feature type="transmembrane region" description="Helical" evidence="2">
    <location>
        <begin position="100"/>
        <end position="123"/>
    </location>
</feature>
<accession>A0ABY9UUH8</accession>
<evidence type="ECO:0000256" key="1">
    <source>
        <dbReference type="SAM" id="MobiDB-lite"/>
    </source>
</evidence>
<protein>
    <submittedName>
        <fullName evidence="4">Uncharacterized protein</fullName>
    </submittedName>
</protein>
<sequence>MTPSRRLTAILSVLLGTILLLAAPASAVAARQPTAQGQTVNTIADTVLSSTPRSHKHTGTAHHPATAKPVHKASVSKASVSKEKVKKQGKKKKRGFFKKLGIALIVLLIVLIVIVVLVIWLIVHFVRKAFRRRG</sequence>
<dbReference type="RefSeq" id="WP_311033626.1">
    <property type="nucleotide sequence ID" value="NZ_CP117522.1"/>
</dbReference>
<keyword evidence="2" id="KW-0472">Membrane</keyword>